<keyword evidence="2" id="KW-1185">Reference proteome</keyword>
<evidence type="ECO:0000313" key="1">
    <source>
        <dbReference type="EMBL" id="KAF8444908.1"/>
    </source>
</evidence>
<dbReference type="AlphaFoldDB" id="A0AAD4C067"/>
<organism evidence="1 2">
    <name type="scientific">Boletus edulis BED1</name>
    <dbReference type="NCBI Taxonomy" id="1328754"/>
    <lineage>
        <taxon>Eukaryota</taxon>
        <taxon>Fungi</taxon>
        <taxon>Dikarya</taxon>
        <taxon>Basidiomycota</taxon>
        <taxon>Agaricomycotina</taxon>
        <taxon>Agaricomycetes</taxon>
        <taxon>Agaricomycetidae</taxon>
        <taxon>Boletales</taxon>
        <taxon>Boletineae</taxon>
        <taxon>Boletaceae</taxon>
        <taxon>Boletoideae</taxon>
        <taxon>Boletus</taxon>
    </lineage>
</organism>
<gene>
    <name evidence="1" type="ORF">L210DRAFT_3611124</name>
</gene>
<reference evidence="1" key="1">
    <citation type="submission" date="2019-10" db="EMBL/GenBank/DDBJ databases">
        <authorList>
            <consortium name="DOE Joint Genome Institute"/>
            <person name="Kuo A."/>
            <person name="Miyauchi S."/>
            <person name="Kiss E."/>
            <person name="Drula E."/>
            <person name="Kohler A."/>
            <person name="Sanchez-Garcia M."/>
            <person name="Andreopoulos B."/>
            <person name="Barry K.W."/>
            <person name="Bonito G."/>
            <person name="Buee M."/>
            <person name="Carver A."/>
            <person name="Chen C."/>
            <person name="Cichocki N."/>
            <person name="Clum A."/>
            <person name="Culley D."/>
            <person name="Crous P.W."/>
            <person name="Fauchery L."/>
            <person name="Girlanda M."/>
            <person name="Hayes R."/>
            <person name="Keri Z."/>
            <person name="LaButti K."/>
            <person name="Lipzen A."/>
            <person name="Lombard V."/>
            <person name="Magnuson J."/>
            <person name="Maillard F."/>
            <person name="Morin E."/>
            <person name="Murat C."/>
            <person name="Nolan M."/>
            <person name="Ohm R."/>
            <person name="Pangilinan J."/>
            <person name="Pereira M."/>
            <person name="Perotto S."/>
            <person name="Peter M."/>
            <person name="Riley R."/>
            <person name="Sitrit Y."/>
            <person name="Stielow B."/>
            <person name="Szollosi G."/>
            <person name="Zifcakova L."/>
            <person name="Stursova M."/>
            <person name="Spatafora J.W."/>
            <person name="Tedersoo L."/>
            <person name="Vaario L.-M."/>
            <person name="Yamada A."/>
            <person name="Yan M."/>
            <person name="Wang P."/>
            <person name="Xu J."/>
            <person name="Bruns T."/>
            <person name="Baldrian P."/>
            <person name="Vilgalys R."/>
            <person name="Henrissat B."/>
            <person name="Grigoriev I.V."/>
            <person name="Hibbett D."/>
            <person name="Nagy L.G."/>
            <person name="Martin F.M."/>
        </authorList>
    </citation>
    <scope>NUCLEOTIDE SEQUENCE</scope>
    <source>
        <strain evidence="1">BED1</strain>
    </source>
</reference>
<dbReference type="Proteomes" id="UP001194468">
    <property type="component" value="Unassembled WGS sequence"/>
</dbReference>
<accession>A0AAD4C067</accession>
<evidence type="ECO:0000313" key="2">
    <source>
        <dbReference type="Proteomes" id="UP001194468"/>
    </source>
</evidence>
<proteinExistence type="predicted"/>
<comment type="caution">
    <text evidence="1">The sequence shown here is derived from an EMBL/GenBank/DDBJ whole genome shotgun (WGS) entry which is preliminary data.</text>
</comment>
<reference evidence="1" key="2">
    <citation type="journal article" date="2020" name="Nat. Commun.">
        <title>Large-scale genome sequencing of mycorrhizal fungi provides insights into the early evolution of symbiotic traits.</title>
        <authorList>
            <person name="Miyauchi S."/>
            <person name="Kiss E."/>
            <person name="Kuo A."/>
            <person name="Drula E."/>
            <person name="Kohler A."/>
            <person name="Sanchez-Garcia M."/>
            <person name="Morin E."/>
            <person name="Andreopoulos B."/>
            <person name="Barry K.W."/>
            <person name="Bonito G."/>
            <person name="Buee M."/>
            <person name="Carver A."/>
            <person name="Chen C."/>
            <person name="Cichocki N."/>
            <person name="Clum A."/>
            <person name="Culley D."/>
            <person name="Crous P.W."/>
            <person name="Fauchery L."/>
            <person name="Girlanda M."/>
            <person name="Hayes R.D."/>
            <person name="Keri Z."/>
            <person name="LaButti K."/>
            <person name="Lipzen A."/>
            <person name="Lombard V."/>
            <person name="Magnuson J."/>
            <person name="Maillard F."/>
            <person name="Murat C."/>
            <person name="Nolan M."/>
            <person name="Ohm R.A."/>
            <person name="Pangilinan J."/>
            <person name="Pereira M.F."/>
            <person name="Perotto S."/>
            <person name="Peter M."/>
            <person name="Pfister S."/>
            <person name="Riley R."/>
            <person name="Sitrit Y."/>
            <person name="Stielow J.B."/>
            <person name="Szollosi G."/>
            <person name="Zifcakova L."/>
            <person name="Stursova M."/>
            <person name="Spatafora J.W."/>
            <person name="Tedersoo L."/>
            <person name="Vaario L.M."/>
            <person name="Yamada A."/>
            <person name="Yan M."/>
            <person name="Wang P."/>
            <person name="Xu J."/>
            <person name="Bruns T."/>
            <person name="Baldrian P."/>
            <person name="Vilgalys R."/>
            <person name="Dunand C."/>
            <person name="Henrissat B."/>
            <person name="Grigoriev I.V."/>
            <person name="Hibbett D."/>
            <person name="Nagy L.G."/>
            <person name="Martin F.M."/>
        </authorList>
    </citation>
    <scope>NUCLEOTIDE SEQUENCE</scope>
    <source>
        <strain evidence="1">BED1</strain>
    </source>
</reference>
<name>A0AAD4C067_BOLED</name>
<sequence>MLIEVLATSRATSLDASALYLVLTHAHPYLAVERSKGKLLTDIAAVLEAGRTRCGMFEKVDGSGEGSRHKALDSRWFYVPERDEDRERASLISAIMPRQKRNETKKYKQYYYRPLDKISRWDPEDAP</sequence>
<dbReference type="EMBL" id="WHUW01000006">
    <property type="protein sequence ID" value="KAF8444908.1"/>
    <property type="molecule type" value="Genomic_DNA"/>
</dbReference>
<protein>
    <submittedName>
        <fullName evidence="1">Uncharacterized protein</fullName>
    </submittedName>
</protein>